<evidence type="ECO:0000313" key="2">
    <source>
        <dbReference type="EMBL" id="ACK52818.1"/>
    </source>
</evidence>
<dbReference type="KEGG" id="tmz:Tmz1t_0015"/>
<dbReference type="eggNOG" id="ENOG5034443">
    <property type="taxonomic scope" value="Bacteria"/>
</dbReference>
<reference evidence="2 3" key="2">
    <citation type="journal article" date="2012" name="Stand. Genomic Sci.">
        <title>Complete genome sequence of Thauera aminoaromatica strain MZ1T.</title>
        <authorList>
            <person name="Jiang K."/>
            <person name="Sanseverino J."/>
            <person name="Chauhan A."/>
            <person name="Lucas S."/>
            <person name="Copeland A."/>
            <person name="Lapidus A."/>
            <person name="Del Rio T.G."/>
            <person name="Dalin E."/>
            <person name="Tice H."/>
            <person name="Bruce D."/>
            <person name="Goodwin L."/>
            <person name="Pitluck S."/>
            <person name="Sims D."/>
            <person name="Brettin T."/>
            <person name="Detter J.C."/>
            <person name="Han C."/>
            <person name="Chang Y.J."/>
            <person name="Larimer F."/>
            <person name="Land M."/>
            <person name="Hauser L."/>
            <person name="Kyrpides N.C."/>
            <person name="Mikhailova N."/>
            <person name="Moser S."/>
            <person name="Jegier P."/>
            <person name="Close D."/>
            <person name="Debruyn J.M."/>
            <person name="Wang Y."/>
            <person name="Layton A.C."/>
            <person name="Allen M.S."/>
            <person name="Sayler G.S."/>
        </authorList>
    </citation>
    <scope>NUCLEOTIDE SEQUENCE [LARGE SCALE GENOMIC DNA]</scope>
    <source>
        <strain evidence="2 3">MZ1T</strain>
    </source>
</reference>
<dbReference type="InterPro" id="IPR014833">
    <property type="entry name" value="TnsA_N"/>
</dbReference>
<accession>C4ZIC4</accession>
<organism evidence="2 3">
    <name type="scientific">Thauera aminoaromatica</name>
    <dbReference type="NCBI Taxonomy" id="164330"/>
    <lineage>
        <taxon>Bacteria</taxon>
        <taxon>Pseudomonadati</taxon>
        <taxon>Pseudomonadota</taxon>
        <taxon>Betaproteobacteria</taxon>
        <taxon>Rhodocyclales</taxon>
        <taxon>Zoogloeaceae</taxon>
        <taxon>Thauera</taxon>
    </lineage>
</organism>
<dbReference type="Gene3D" id="3.40.1350.10">
    <property type="match status" value="1"/>
</dbReference>
<feature type="domain" description="TnsA endonuclease N-terminal" evidence="1">
    <location>
        <begin position="58"/>
        <end position="152"/>
    </location>
</feature>
<protein>
    <recommendedName>
        <fullName evidence="1">TnsA endonuclease N-terminal domain-containing protein</fullName>
    </recommendedName>
</protein>
<dbReference type="Proteomes" id="UP000002186">
    <property type="component" value="Chromosome"/>
</dbReference>
<dbReference type="InterPro" id="IPR011856">
    <property type="entry name" value="tRNA_endonuc-like_dom_sf"/>
</dbReference>
<dbReference type="STRING" id="85643.Tmz1t_0015"/>
<name>C4ZIC4_THASP</name>
<evidence type="ECO:0000259" key="1">
    <source>
        <dbReference type="Pfam" id="PF08722"/>
    </source>
</evidence>
<sequence length="258" mass="28473">MNTPKRPPTAPKHTVQGARVLGRISGRPAVFYHSRKAGGILALESAGERIIAQLAELDPRVKSISPQPFALDVTTGKVFTTRRDLEDARKARVSVNALRRDYTPDLLLVLHDGRRIIIEVKDPRHALHPDYRAKLNTAQRIFAMRGEHFLLIPLQYTESAPLVHNTELLARALVHPLAPSVIHAVSEQINTLLGGNQMALRDLMPALGLTLREAPALITTGALETDLARVVVNGRTLVRAAHGSLRHLEILPIQEDRP</sequence>
<dbReference type="RefSeq" id="WP_012584173.1">
    <property type="nucleotide sequence ID" value="NC_011662.2"/>
</dbReference>
<keyword evidence="3" id="KW-1185">Reference proteome</keyword>
<dbReference type="HOGENOM" id="CLU_1077400_0_0_4"/>
<reference evidence="3" key="1">
    <citation type="submission" date="2009-05" db="EMBL/GenBank/DDBJ databases">
        <title>Complete sequence of chromosome of Thauera sp. MZ1T.</title>
        <authorList>
            <consortium name="US DOE Joint Genome Institute"/>
            <person name="Lucas S."/>
            <person name="Copeland A."/>
            <person name="Lapidus A."/>
            <person name="Glavina del Rio T."/>
            <person name="Dalin E."/>
            <person name="Tice H."/>
            <person name="Bruce D."/>
            <person name="Goodwin L."/>
            <person name="Pitluck S."/>
            <person name="Sims D."/>
            <person name="Brettin T."/>
            <person name="Detter J.C."/>
            <person name="Han C."/>
            <person name="Larimer F."/>
            <person name="Land M."/>
            <person name="Hauser L."/>
            <person name="Kyrpides N."/>
            <person name="Mikhailova N."/>
            <person name="Sayler G.S."/>
        </authorList>
    </citation>
    <scope>NUCLEOTIDE SEQUENCE [LARGE SCALE GENOMIC DNA]</scope>
    <source>
        <strain evidence="3">MZ1T</strain>
    </source>
</reference>
<dbReference type="GO" id="GO:0003676">
    <property type="term" value="F:nucleic acid binding"/>
    <property type="evidence" value="ECO:0007669"/>
    <property type="project" value="InterPro"/>
</dbReference>
<proteinExistence type="predicted"/>
<gene>
    <name evidence="2" type="ordered locus">Tmz1t_0015</name>
</gene>
<dbReference type="AlphaFoldDB" id="C4ZIC4"/>
<dbReference type="Pfam" id="PF08722">
    <property type="entry name" value="Tn7_TnsA-like_N"/>
    <property type="match status" value="1"/>
</dbReference>
<evidence type="ECO:0000313" key="3">
    <source>
        <dbReference type="Proteomes" id="UP000002186"/>
    </source>
</evidence>
<dbReference type="EMBL" id="CP001281">
    <property type="protein sequence ID" value="ACK52818.1"/>
    <property type="molecule type" value="Genomic_DNA"/>
</dbReference>